<dbReference type="Gene3D" id="1.10.287.2900">
    <property type="match status" value="2"/>
</dbReference>
<proteinExistence type="predicted"/>
<name>A0AAX4H3V6_9ASCO</name>
<keyword evidence="3" id="KW-1185">Reference proteome</keyword>
<dbReference type="InterPro" id="IPR052848">
    <property type="entry name" value="CHCH_domain-containing_protein"/>
</dbReference>
<accession>A0AAX4H3V6</accession>
<dbReference type="GeneID" id="88171271"/>
<dbReference type="InterPro" id="IPR031731">
    <property type="entry name" value="CX9C"/>
</dbReference>
<evidence type="ECO:0000259" key="1">
    <source>
        <dbReference type="Pfam" id="PF16860"/>
    </source>
</evidence>
<reference evidence="2 3" key="1">
    <citation type="submission" date="2023-10" db="EMBL/GenBank/DDBJ databases">
        <title>Draft Genome Sequence of Candida saopaulonensis from a very Premature Infant with Sepsis.</title>
        <authorList>
            <person name="Ning Y."/>
            <person name="Dai R."/>
            <person name="Xiao M."/>
            <person name="Xu Y."/>
            <person name="Yan Q."/>
            <person name="Zhang L."/>
        </authorList>
    </citation>
    <scope>NUCLEOTIDE SEQUENCE [LARGE SCALE GENOMIC DNA]</scope>
    <source>
        <strain evidence="2 3">19XY460</strain>
    </source>
</reference>
<evidence type="ECO:0000313" key="2">
    <source>
        <dbReference type="EMBL" id="WPK22979.1"/>
    </source>
</evidence>
<dbReference type="AlphaFoldDB" id="A0AAX4H3V6"/>
<organism evidence="2 3">
    <name type="scientific">Australozyma saopauloensis</name>
    <dbReference type="NCBI Taxonomy" id="291208"/>
    <lineage>
        <taxon>Eukaryota</taxon>
        <taxon>Fungi</taxon>
        <taxon>Dikarya</taxon>
        <taxon>Ascomycota</taxon>
        <taxon>Saccharomycotina</taxon>
        <taxon>Pichiomycetes</taxon>
        <taxon>Metschnikowiaceae</taxon>
        <taxon>Australozyma</taxon>
    </lineage>
</organism>
<protein>
    <recommendedName>
        <fullName evidence="1">IMS import disulfide relay-system CHCH-CHCH-like Cx9C domain-containing protein</fullName>
    </recommendedName>
</protein>
<evidence type="ECO:0000313" key="3">
    <source>
        <dbReference type="Proteomes" id="UP001338582"/>
    </source>
</evidence>
<dbReference type="PANTHER" id="PTHR47106:SF1">
    <property type="entry name" value="COILED-COIL-HELIX-COILED-COIL-HELIX DOMAIN-CONTAINING PROTEIN 5"/>
    <property type="match status" value="1"/>
</dbReference>
<sequence>MSAVLDQIMIEDVARCCPQQFLAFHQCMSKPPLEADCILEQANLSKCIKSDVPAFQKVHSLCAGKLQGYEACLKTNKGSLAKCQADLKELRECALGAVSK</sequence>
<dbReference type="RefSeq" id="XP_062875366.1">
    <property type="nucleotide sequence ID" value="XM_063019296.1"/>
</dbReference>
<dbReference type="GO" id="GO:0005758">
    <property type="term" value="C:mitochondrial intermembrane space"/>
    <property type="evidence" value="ECO:0007669"/>
    <property type="project" value="TreeGrafter"/>
</dbReference>
<dbReference type="GO" id="GO:0045333">
    <property type="term" value="P:cellular respiration"/>
    <property type="evidence" value="ECO:0007669"/>
    <property type="project" value="TreeGrafter"/>
</dbReference>
<feature type="domain" description="IMS import disulfide relay-system CHCH-CHCH-like Cx9C" evidence="1">
    <location>
        <begin position="10"/>
        <end position="52"/>
    </location>
</feature>
<dbReference type="KEGG" id="asau:88171271"/>
<dbReference type="Proteomes" id="UP001338582">
    <property type="component" value="Chromosome 1"/>
</dbReference>
<dbReference type="EMBL" id="CP138894">
    <property type="protein sequence ID" value="WPK22979.1"/>
    <property type="molecule type" value="Genomic_DNA"/>
</dbReference>
<dbReference type="Pfam" id="PF16860">
    <property type="entry name" value="CX9C"/>
    <property type="match status" value="1"/>
</dbReference>
<dbReference type="PANTHER" id="PTHR47106">
    <property type="entry name" value="COILED-COIL-HELIX-COILED-COIL-HELIX DOMAIN-CONTAINING PROTEIN 5"/>
    <property type="match status" value="1"/>
</dbReference>
<gene>
    <name evidence="2" type="ORF">PUMCH_000202</name>
</gene>